<dbReference type="PANTHER" id="PTHR31741:SF57">
    <property type="entry name" value="O-FUCOSYLTRANSFERASE 24"/>
    <property type="match status" value="1"/>
</dbReference>
<dbReference type="EMBL" id="HG994368">
    <property type="protein sequence ID" value="CAF1817478.1"/>
    <property type="molecule type" value="Genomic_DNA"/>
</dbReference>
<dbReference type="Proteomes" id="UP001295469">
    <property type="component" value="Chromosome C04"/>
</dbReference>
<dbReference type="PANTHER" id="PTHR31741">
    <property type="entry name" value="OS02G0726500 PROTEIN-RELATED"/>
    <property type="match status" value="1"/>
</dbReference>
<reference evidence="1" key="1">
    <citation type="submission" date="2021-01" db="EMBL/GenBank/DDBJ databases">
        <authorList>
            <consortium name="Genoscope - CEA"/>
            <person name="William W."/>
        </authorList>
    </citation>
    <scope>NUCLEOTIDE SEQUENCE</scope>
</reference>
<gene>
    <name evidence="1" type="ORF">DARMORV10_C04P13610.1</name>
</gene>
<proteinExistence type="predicted"/>
<dbReference type="AlphaFoldDB" id="A0A816JC91"/>
<sequence>MFFRRREKYRTAERSDIVMRFRSMVWKSSTRADFISGDSSMGSITCSFNRDGVLLLRRLDSRLSKDLPSDLQKLRCKVCFLTLKAKTDVWVITSCLTGLSSKYDEIARLEGIKRPELLTAKSSMTPNERKLAGLCPLNAKEVTRLLTIDYIVCKESDVFMASHGGNMGCAIQGHRAYEGHKKLITPNKRQMLPYFLNKTMTETESEKMMKKFHSQSLGQREIRVSKAGRDVTKYPVPECMCINNQTTHTI</sequence>
<name>A0A816JC91_BRANA</name>
<accession>A0A816JC91</accession>
<evidence type="ECO:0000313" key="1">
    <source>
        <dbReference type="EMBL" id="CAF1817478.1"/>
    </source>
</evidence>
<organism evidence="1">
    <name type="scientific">Brassica napus</name>
    <name type="common">Rape</name>
    <dbReference type="NCBI Taxonomy" id="3708"/>
    <lineage>
        <taxon>Eukaryota</taxon>
        <taxon>Viridiplantae</taxon>
        <taxon>Streptophyta</taxon>
        <taxon>Embryophyta</taxon>
        <taxon>Tracheophyta</taxon>
        <taxon>Spermatophyta</taxon>
        <taxon>Magnoliopsida</taxon>
        <taxon>eudicotyledons</taxon>
        <taxon>Gunneridae</taxon>
        <taxon>Pentapetalae</taxon>
        <taxon>rosids</taxon>
        <taxon>malvids</taxon>
        <taxon>Brassicales</taxon>
        <taxon>Brassicaceae</taxon>
        <taxon>Brassiceae</taxon>
        <taxon>Brassica</taxon>
    </lineage>
</organism>
<protein>
    <submittedName>
        <fullName evidence="1">(rape) hypothetical protein</fullName>
    </submittedName>
</protein>